<dbReference type="Gene3D" id="3.40.50.1820">
    <property type="entry name" value="alpha/beta hydrolase"/>
    <property type="match status" value="1"/>
</dbReference>
<dbReference type="Proteomes" id="UP000572540">
    <property type="component" value="Unassembled WGS sequence"/>
</dbReference>
<gene>
    <name evidence="3" type="ORF">GGD41_000063</name>
</gene>
<evidence type="ECO:0000313" key="4">
    <source>
        <dbReference type="Proteomes" id="UP000572540"/>
    </source>
</evidence>
<name>A0A7Y9W206_9BURK</name>
<feature type="region of interest" description="Disordered" evidence="1">
    <location>
        <begin position="221"/>
        <end position="256"/>
    </location>
</feature>
<evidence type="ECO:0000259" key="2">
    <source>
        <dbReference type="Pfam" id="PF12697"/>
    </source>
</evidence>
<dbReference type="InterPro" id="IPR000073">
    <property type="entry name" value="AB_hydrolase_1"/>
</dbReference>
<evidence type="ECO:0000256" key="1">
    <source>
        <dbReference type="SAM" id="MobiDB-lite"/>
    </source>
</evidence>
<sequence>MKNIIHFSHANGFPASTYRTIFAELADDYDLRSIERIGHDARYPVTQDWPHLVEQLLDDIGRAYEQPVWLVGHSLGGYLSLMAALKKPQWVRGVVMLDSPVIAGWRSSMLRVSQWTGLDERLSPAAATRTRRTQWASRDEAWRHFHSKPAFARWDERMLSDYIDFGIPQTSVDGARSLAFDRRTEYQIYKTLPHTLGSRLARGAPVPVGFIAGTRSKEIRQGRPRCDSPRDRRACGVDRGQPSVSDGKTPRNRPCRAADVARAGAVSLTRGRGLDNAVTEKRCMIGAAQVPPP</sequence>
<comment type="caution">
    <text evidence="3">The sequence shown here is derived from an EMBL/GenBank/DDBJ whole genome shotgun (WGS) entry which is preliminary data.</text>
</comment>
<dbReference type="EMBL" id="JACCAU010000001">
    <property type="protein sequence ID" value="NYH12835.1"/>
    <property type="molecule type" value="Genomic_DNA"/>
</dbReference>
<dbReference type="AlphaFoldDB" id="A0A7Y9W206"/>
<protein>
    <submittedName>
        <fullName evidence="3">Pimeloyl-ACP methyl ester carboxylesterase</fullName>
    </submittedName>
</protein>
<dbReference type="SUPFAM" id="SSF53474">
    <property type="entry name" value="alpha/beta-Hydrolases"/>
    <property type="match status" value="1"/>
</dbReference>
<feature type="domain" description="AB hydrolase-1" evidence="2">
    <location>
        <begin position="9"/>
        <end position="152"/>
    </location>
</feature>
<evidence type="ECO:0000313" key="3">
    <source>
        <dbReference type="EMBL" id="NYH12835.1"/>
    </source>
</evidence>
<feature type="compositionally biased region" description="Basic and acidic residues" evidence="1">
    <location>
        <begin position="221"/>
        <end position="236"/>
    </location>
</feature>
<dbReference type="Pfam" id="PF12697">
    <property type="entry name" value="Abhydrolase_6"/>
    <property type="match status" value="1"/>
</dbReference>
<proteinExistence type="predicted"/>
<dbReference type="InterPro" id="IPR029058">
    <property type="entry name" value="AB_hydrolase_fold"/>
</dbReference>
<accession>A0A7Y9W206</accession>
<reference evidence="3 4" key="1">
    <citation type="submission" date="2020-07" db="EMBL/GenBank/DDBJ databases">
        <title>Exploring microbial biodiversity for novel pathways involved in the catabolism of aromatic compounds derived from lignin.</title>
        <authorList>
            <person name="Elkins J."/>
        </authorList>
    </citation>
    <scope>NUCLEOTIDE SEQUENCE [LARGE SCALE GENOMIC DNA]</scope>
    <source>
        <strain evidence="3 4">H2C3B</strain>
    </source>
</reference>
<organism evidence="3 4">
    <name type="scientific">Paraburkholderia bryophila</name>
    <dbReference type="NCBI Taxonomy" id="420952"/>
    <lineage>
        <taxon>Bacteria</taxon>
        <taxon>Pseudomonadati</taxon>
        <taxon>Pseudomonadota</taxon>
        <taxon>Betaproteobacteria</taxon>
        <taxon>Burkholderiales</taxon>
        <taxon>Burkholderiaceae</taxon>
        <taxon>Paraburkholderia</taxon>
    </lineage>
</organism>